<dbReference type="EMBL" id="CP036434">
    <property type="protein sequence ID" value="QDV05451.1"/>
    <property type="molecule type" value="Genomic_DNA"/>
</dbReference>
<keyword evidence="2" id="KW-0378">Hydrolase</keyword>
<dbReference type="GO" id="GO:0004622">
    <property type="term" value="F:phosphatidylcholine lysophospholipase activity"/>
    <property type="evidence" value="ECO:0007669"/>
    <property type="project" value="TreeGrafter"/>
</dbReference>
<evidence type="ECO:0000313" key="2">
    <source>
        <dbReference type="EMBL" id="QDV05451.1"/>
    </source>
</evidence>
<dbReference type="AlphaFoldDB" id="A0A518EN08"/>
<gene>
    <name evidence="2" type="ORF">Poly30_09480</name>
</gene>
<dbReference type="InterPro" id="IPR051532">
    <property type="entry name" value="Ester_Hydrolysis_Enzymes"/>
</dbReference>
<dbReference type="InterPro" id="IPR036514">
    <property type="entry name" value="SGNH_hydro_sf"/>
</dbReference>
<evidence type="ECO:0000259" key="1">
    <source>
        <dbReference type="Pfam" id="PF13472"/>
    </source>
</evidence>
<organism evidence="2 3">
    <name type="scientific">Saltatorellus ferox</name>
    <dbReference type="NCBI Taxonomy" id="2528018"/>
    <lineage>
        <taxon>Bacteria</taxon>
        <taxon>Pseudomonadati</taxon>
        <taxon>Planctomycetota</taxon>
        <taxon>Planctomycetia</taxon>
        <taxon>Planctomycetia incertae sedis</taxon>
        <taxon>Saltatorellus</taxon>
    </lineage>
</organism>
<name>A0A518EN08_9BACT</name>
<dbReference type="PANTHER" id="PTHR30383">
    <property type="entry name" value="THIOESTERASE 1/PROTEASE 1/LYSOPHOSPHOLIPASE L1"/>
    <property type="match status" value="1"/>
</dbReference>
<feature type="domain" description="SGNH hydrolase-type esterase" evidence="1">
    <location>
        <begin position="107"/>
        <end position="370"/>
    </location>
</feature>
<accession>A0A518EN08</accession>
<dbReference type="Gene3D" id="3.40.50.1110">
    <property type="entry name" value="SGNH hydrolase"/>
    <property type="match status" value="1"/>
</dbReference>
<reference evidence="2 3" key="1">
    <citation type="submission" date="2019-02" db="EMBL/GenBank/DDBJ databases">
        <title>Deep-cultivation of Planctomycetes and their phenomic and genomic characterization uncovers novel biology.</title>
        <authorList>
            <person name="Wiegand S."/>
            <person name="Jogler M."/>
            <person name="Boedeker C."/>
            <person name="Pinto D."/>
            <person name="Vollmers J."/>
            <person name="Rivas-Marin E."/>
            <person name="Kohn T."/>
            <person name="Peeters S.H."/>
            <person name="Heuer A."/>
            <person name="Rast P."/>
            <person name="Oberbeckmann S."/>
            <person name="Bunk B."/>
            <person name="Jeske O."/>
            <person name="Meyerdierks A."/>
            <person name="Storesund J.E."/>
            <person name="Kallscheuer N."/>
            <person name="Luecker S."/>
            <person name="Lage O.M."/>
            <person name="Pohl T."/>
            <person name="Merkel B.J."/>
            <person name="Hornburger P."/>
            <person name="Mueller R.-W."/>
            <person name="Bruemmer F."/>
            <person name="Labrenz M."/>
            <person name="Spormann A.M."/>
            <person name="Op den Camp H."/>
            <person name="Overmann J."/>
            <person name="Amann R."/>
            <person name="Jetten M.S.M."/>
            <person name="Mascher T."/>
            <person name="Medema M.H."/>
            <person name="Devos D.P."/>
            <person name="Kaster A.-K."/>
            <person name="Ovreas L."/>
            <person name="Rohde M."/>
            <person name="Galperin M.Y."/>
            <person name="Jogler C."/>
        </authorList>
    </citation>
    <scope>NUCLEOTIDE SEQUENCE [LARGE SCALE GENOMIC DNA]</scope>
    <source>
        <strain evidence="2 3">Poly30</strain>
    </source>
</reference>
<evidence type="ECO:0000313" key="3">
    <source>
        <dbReference type="Proteomes" id="UP000320390"/>
    </source>
</evidence>
<protein>
    <submittedName>
        <fullName evidence="2">GDSL-like Lipase/Acylhydrolase</fullName>
    </submittedName>
</protein>
<dbReference type="OrthoDB" id="208619at2"/>
<sequence>MSSLSHHGSRSGKVLGKLVLVLFAFVLLFETVPRFLRIPGLEPEALAPEYVTSESAKKFEPHPYLIMTPKPGAWGVGTASEKTHGASGFRGAEIPLAKPEGGLRIACLGGSSTYGTGPSKDAFTWPARLQTILSEELPDRPVDVLNGGVPSWNSFEALENLAFRVLPYAPDIVLIYLATNDAECAMWPDPTFDNRHYRMSWPTYRPSPIEPILEKSVLYLTWRKYATDYLSQRADLGFVSKVVPEGEVGAALRQLQVPPELRSPPDTGFINFQRNLVSILAIAQAHGAQPVLMTQAMYSKDPESDHLTHGRTRLAAQQRMTEIVRAVAQERGVPLVEIEPDLEAAAAKQVAETGQQTLFVDDVHLTDEGTAFVANRLAQELKRLGVL</sequence>
<dbReference type="Proteomes" id="UP000320390">
    <property type="component" value="Chromosome"/>
</dbReference>
<dbReference type="RefSeq" id="WP_145194855.1">
    <property type="nucleotide sequence ID" value="NZ_CP036434.1"/>
</dbReference>
<dbReference type="Pfam" id="PF13472">
    <property type="entry name" value="Lipase_GDSL_2"/>
    <property type="match status" value="1"/>
</dbReference>
<dbReference type="PANTHER" id="PTHR30383:SF5">
    <property type="entry name" value="SGNH HYDROLASE-TYPE ESTERASE DOMAIN-CONTAINING PROTEIN"/>
    <property type="match status" value="1"/>
</dbReference>
<dbReference type="InterPro" id="IPR013830">
    <property type="entry name" value="SGNH_hydro"/>
</dbReference>
<dbReference type="SUPFAM" id="SSF52266">
    <property type="entry name" value="SGNH hydrolase"/>
    <property type="match status" value="1"/>
</dbReference>
<keyword evidence="3" id="KW-1185">Reference proteome</keyword>
<proteinExistence type="predicted"/>